<dbReference type="InterPro" id="IPR052750">
    <property type="entry name" value="GH18_Chitinase"/>
</dbReference>
<dbReference type="KEGG" id="raq:Rahaq2_0048"/>
<dbReference type="InterPro" id="IPR017853">
    <property type="entry name" value="GH"/>
</dbReference>
<dbReference type="HOGENOM" id="CLU_530879_0_0_6"/>
<dbReference type="Pfam" id="PF00041">
    <property type="entry name" value="fn3"/>
    <property type="match status" value="1"/>
</dbReference>
<dbReference type="SUPFAM" id="SSF51445">
    <property type="entry name" value="(Trans)glycosidases"/>
    <property type="match status" value="1"/>
</dbReference>
<dbReference type="Proteomes" id="UP000009010">
    <property type="component" value="Chromosome"/>
</dbReference>
<dbReference type="AlphaFoldDB" id="H2J0F3"/>
<gene>
    <name evidence="2" type="ordered locus">Rahaq2_0048</name>
</gene>
<dbReference type="SMART" id="SM00060">
    <property type="entry name" value="FN3"/>
    <property type="match status" value="1"/>
</dbReference>
<dbReference type="Gene3D" id="2.60.40.10">
    <property type="entry name" value="Immunoglobulins"/>
    <property type="match status" value="1"/>
</dbReference>
<name>H2J0F3_RAHAC</name>
<dbReference type="PANTHER" id="PTHR42976:SF1">
    <property type="entry name" value="GH18 DOMAIN-CONTAINING PROTEIN-RELATED"/>
    <property type="match status" value="1"/>
</dbReference>
<dbReference type="InterPro" id="IPR003961">
    <property type="entry name" value="FN3_dom"/>
</dbReference>
<feature type="domain" description="Fibronectin type-III" evidence="1">
    <location>
        <begin position="119"/>
        <end position="211"/>
    </location>
</feature>
<dbReference type="InterPro" id="IPR013783">
    <property type="entry name" value="Ig-like_fold"/>
</dbReference>
<organism evidence="2 3">
    <name type="scientific">Rahnella aquatilis (strain ATCC 33071 / DSM 4594 / JCM 1683 / NBRC 105701 / NCIMB 13365 / CIP 78.65)</name>
    <dbReference type="NCBI Taxonomy" id="745277"/>
    <lineage>
        <taxon>Bacteria</taxon>
        <taxon>Pseudomonadati</taxon>
        <taxon>Pseudomonadota</taxon>
        <taxon>Gammaproteobacteria</taxon>
        <taxon>Enterobacterales</taxon>
        <taxon>Yersiniaceae</taxon>
        <taxon>Rahnella</taxon>
    </lineage>
</organism>
<proteinExistence type="predicted"/>
<dbReference type="RefSeq" id="WP_014333321.1">
    <property type="nucleotide sequence ID" value="NC_016818.1"/>
</dbReference>
<dbReference type="EMBL" id="CP003244">
    <property type="protein sequence ID" value="AEX50002.1"/>
    <property type="molecule type" value="Genomic_DNA"/>
</dbReference>
<accession>H2J0F3</accession>
<dbReference type="PANTHER" id="PTHR42976">
    <property type="entry name" value="BIFUNCTIONAL CHITINASE/LYSOZYME-RELATED"/>
    <property type="match status" value="1"/>
</dbReference>
<dbReference type="eggNOG" id="COG3227">
    <property type="taxonomic scope" value="Bacteria"/>
</dbReference>
<dbReference type="Gene3D" id="3.20.20.80">
    <property type="entry name" value="Glycosidases"/>
    <property type="match status" value="1"/>
</dbReference>
<dbReference type="PROSITE" id="PS50853">
    <property type="entry name" value="FN3"/>
    <property type="match status" value="1"/>
</dbReference>
<evidence type="ECO:0000313" key="2">
    <source>
        <dbReference type="EMBL" id="AEX50002.1"/>
    </source>
</evidence>
<dbReference type="CDD" id="cd00063">
    <property type="entry name" value="FN3"/>
    <property type="match status" value="1"/>
</dbReference>
<sequence length="513" mass="56027">MSNYNITAKWVRYNDWYWHLYFNLTNNSSASLLLPDVKVQLAKNQACAPYIAYTFVQNDVYLEGSLLQEVLPVDIGETVEFAVGVSILEMNAPGDLPVMYWVNGEAVSPAAADTQAPTAPGKPVVSSVTASTVSLSWNAATDNVGVDDYVVYYYPTATDVSFALTTATKTTNITLKNLSSETNYSIQIKARDAQGNESPFTSVVSVTTIQGTDASAGYAAYLDVSINATWYPEISVNTQYTQWAVDHNVDKLYLAFLAYSVTKGGLVWVNDNFDYDYAKPLTDMINTSNTQAVIAFGGAKGIDPSYHVSVDTLVGMYQKVLSDFHSNHIDLNFEGGTKYNSTVALTAAARVQASNPDVKFSLTMQINDQGLRPEALAMVELAKSLNVVLDVQIMTMCFARSNVGQASIDVAEKVYEQLAAVYKDKTPAQIYAMIVMVEEIGQNGGGTGMGIFTFADTDLVSNYVKERGMHTLAIWALNRDFPGDVGMETPTASGDPEQTQPYEFSNRFLSNLH</sequence>
<evidence type="ECO:0000313" key="3">
    <source>
        <dbReference type="Proteomes" id="UP000009010"/>
    </source>
</evidence>
<evidence type="ECO:0000259" key="1">
    <source>
        <dbReference type="PROSITE" id="PS50853"/>
    </source>
</evidence>
<dbReference type="PATRIC" id="fig|745277.3.peg.47"/>
<keyword evidence="3" id="KW-1185">Reference proteome</keyword>
<dbReference type="SUPFAM" id="SSF49265">
    <property type="entry name" value="Fibronectin type III"/>
    <property type="match status" value="1"/>
</dbReference>
<dbReference type="InterPro" id="IPR036116">
    <property type="entry name" value="FN3_sf"/>
</dbReference>
<dbReference type="OrthoDB" id="99456at2"/>
<dbReference type="STRING" id="745277.Rahaq2_0048"/>
<protein>
    <submittedName>
        <fullName evidence="2">Uncharacterized protein containing chitin-binding domain type 3</fullName>
    </submittedName>
</protein>
<reference evidence="3" key="2">
    <citation type="submission" date="2012-01" db="EMBL/GenBank/DDBJ databases">
        <title>Complete sequence of chromosome of Rahnella aquatilis CIP 78.65.</title>
        <authorList>
            <person name="Lucas S."/>
            <person name="Han J."/>
            <person name="Lapidus A."/>
            <person name="Cheng J.-F."/>
            <person name="Goodwin L."/>
            <person name="Pitluck S."/>
            <person name="Peters L."/>
            <person name="Ovchinnikova G."/>
            <person name="Held B."/>
            <person name="Detter J.C."/>
            <person name="Han C."/>
            <person name="Tapia R."/>
            <person name="Land M."/>
            <person name="Hauser L."/>
            <person name="Kyrpides N."/>
            <person name="Ivanova N."/>
            <person name="Pagani I."/>
            <person name="Sobecky P."/>
            <person name="Martinez R."/>
            <person name="Woyke T."/>
        </authorList>
    </citation>
    <scope>NUCLEOTIDE SEQUENCE [LARGE SCALE GENOMIC DNA]</scope>
    <source>
        <strain evidence="3">ATCC 33071 / DSM 4594 / JCM 1683 / NBRC 105701 / NCIMB 13365 / CIP 78.65</strain>
    </source>
</reference>
<dbReference type="eggNOG" id="COG3469">
    <property type="taxonomic scope" value="Bacteria"/>
</dbReference>
<reference evidence="2 3" key="1">
    <citation type="journal article" date="2012" name="J. Bacteriol.">
        <title>Complete Genome Sequence of Rahnella aquatilis CIP 78.65.</title>
        <authorList>
            <person name="Martinez R.J."/>
            <person name="Bruce D."/>
            <person name="Detter C."/>
            <person name="Goodwin L.A."/>
            <person name="Han J."/>
            <person name="Han C.S."/>
            <person name="Held B."/>
            <person name="Land M.L."/>
            <person name="Mikhailova N."/>
            <person name="Nolan M."/>
            <person name="Pennacchio L."/>
            <person name="Pitluck S."/>
            <person name="Tapia R."/>
            <person name="Woyke T."/>
            <person name="Sobecky P.A."/>
        </authorList>
    </citation>
    <scope>NUCLEOTIDE SEQUENCE [LARGE SCALE GENOMIC DNA]</scope>
    <source>
        <strain evidence="3">ATCC 33071 / DSM 4594 / JCM 1683 / NBRC 105701 / NCIMB 13365 / CIP 78.65</strain>
    </source>
</reference>